<name>F8FJE3_PAEMK</name>
<feature type="transmembrane region" description="Helical" evidence="1">
    <location>
        <begin position="12"/>
        <end position="33"/>
    </location>
</feature>
<reference evidence="3" key="1">
    <citation type="submission" date="2011-06" db="EMBL/GenBank/DDBJ databases">
        <title>Complete genome sequence of Paenibacillus mucilaginosus KNP414.</title>
        <authorList>
            <person name="Wang J."/>
            <person name="Hu S."/>
            <person name="Hu X."/>
            <person name="Zhang B."/>
            <person name="Dong D."/>
            <person name="Zhang S."/>
            <person name="Zhao K."/>
            <person name="Wu D."/>
        </authorList>
    </citation>
    <scope>NUCLEOTIDE SEQUENCE [LARGE SCALE GENOMIC DNA]</scope>
    <source>
        <strain evidence="3">KNP414</strain>
    </source>
</reference>
<dbReference type="EMBL" id="CP002869">
    <property type="protein sequence ID" value="AEI39906.1"/>
    <property type="molecule type" value="Genomic_DNA"/>
</dbReference>
<dbReference type="AlphaFoldDB" id="F8FJE3"/>
<sequence length="42" mass="5164">MSFGYRFHGFLQVQRCCFSFPLLSILIYTFWYFKEKGCSRQK</sequence>
<dbReference type="HOGENOM" id="CLU_3255043_0_0_9"/>
<dbReference type="PATRIC" id="fig|1036673.3.peg.1174"/>
<organism evidence="2 3">
    <name type="scientific">Paenibacillus mucilaginosus (strain KNP414)</name>
    <dbReference type="NCBI Taxonomy" id="1036673"/>
    <lineage>
        <taxon>Bacteria</taxon>
        <taxon>Bacillati</taxon>
        <taxon>Bacillota</taxon>
        <taxon>Bacilli</taxon>
        <taxon>Bacillales</taxon>
        <taxon>Paenibacillaceae</taxon>
        <taxon>Paenibacillus</taxon>
    </lineage>
</organism>
<keyword evidence="1" id="KW-1133">Transmembrane helix</keyword>
<reference evidence="2 3" key="2">
    <citation type="journal article" date="2013" name="Genome Announc.">
        <title>Genome Sequence of Growth-Improving Paenibacillus mucilaginosus Strain KNP414.</title>
        <authorList>
            <person name="Lu J.J."/>
            <person name="Wang J.F."/>
            <person name="Hu X.F."/>
        </authorList>
    </citation>
    <scope>NUCLEOTIDE SEQUENCE [LARGE SCALE GENOMIC DNA]</scope>
    <source>
        <strain evidence="2 3">KNP414</strain>
    </source>
</reference>
<dbReference type="Proteomes" id="UP000006620">
    <property type="component" value="Chromosome"/>
</dbReference>
<accession>F8FJE3</accession>
<gene>
    <name evidence="2" type="ordered locus">KNP414_01342</name>
</gene>
<evidence type="ECO:0000256" key="1">
    <source>
        <dbReference type="SAM" id="Phobius"/>
    </source>
</evidence>
<evidence type="ECO:0000313" key="2">
    <source>
        <dbReference type="EMBL" id="AEI39906.1"/>
    </source>
</evidence>
<evidence type="ECO:0000313" key="3">
    <source>
        <dbReference type="Proteomes" id="UP000006620"/>
    </source>
</evidence>
<keyword evidence="1" id="KW-0812">Transmembrane</keyword>
<proteinExistence type="predicted"/>
<protein>
    <submittedName>
        <fullName evidence="2">Uncharacterized protein</fullName>
    </submittedName>
</protein>
<dbReference type="KEGG" id="pms:KNP414_01342"/>
<keyword evidence="1" id="KW-0472">Membrane</keyword>